<feature type="compositionally biased region" description="Polar residues" evidence="1">
    <location>
        <begin position="209"/>
        <end position="228"/>
    </location>
</feature>
<dbReference type="EMBL" id="CH445337">
    <property type="protein sequence ID" value="EAT84111.1"/>
    <property type="molecule type" value="Genomic_DNA"/>
</dbReference>
<feature type="compositionally biased region" description="Polar residues" evidence="1">
    <location>
        <begin position="110"/>
        <end position="146"/>
    </location>
</feature>
<sequence>MPLPRLSETNSQIAPFALPSKNVSLQRTVSCALTYLSPRKSSRQFPVPRGEIYKSIFLAPYGYHSAPYNSTGAAYGPQDSYQAHLSYVPPPPQPSGGFYGYSPAPFRQSSGGYNYSDESINSHGVVSTHIGSSGQHAPPSTTNEQHLQPGGLAPASDERVLKDGQVPSVGGTPARQQVDRSTDREQFNGTSPLQNTPLSAPVRSEDDSSGTNDAEQSVESRSSTTSAPVEQELFVDQNPDNMNVHGAEQNVEGCEEHNAALALRVKQTGEESEPLQGQLEPLQAQLVVDTARNMAVRAELNSLQSEYEGLD</sequence>
<gene>
    <name evidence="2" type="ORF">SNOG_08943</name>
</gene>
<proteinExistence type="predicted"/>
<dbReference type="InParanoid" id="Q0UH21"/>
<evidence type="ECO:0000313" key="2">
    <source>
        <dbReference type="EMBL" id="EAT84111.1"/>
    </source>
</evidence>
<dbReference type="GeneID" id="5976146"/>
<evidence type="ECO:0000313" key="3">
    <source>
        <dbReference type="Proteomes" id="UP000001055"/>
    </source>
</evidence>
<evidence type="ECO:0000256" key="1">
    <source>
        <dbReference type="SAM" id="MobiDB-lite"/>
    </source>
</evidence>
<reference evidence="3" key="1">
    <citation type="journal article" date="2007" name="Plant Cell">
        <title>Dothideomycete-plant interactions illuminated by genome sequencing and EST analysis of the wheat pathogen Stagonospora nodorum.</title>
        <authorList>
            <person name="Hane J.K."/>
            <person name="Lowe R.G."/>
            <person name="Solomon P.S."/>
            <person name="Tan K.C."/>
            <person name="Schoch C.L."/>
            <person name="Spatafora J.W."/>
            <person name="Crous P.W."/>
            <person name="Kodira C."/>
            <person name="Birren B.W."/>
            <person name="Galagan J.E."/>
            <person name="Torriani S.F."/>
            <person name="McDonald B.A."/>
            <person name="Oliver R.P."/>
        </authorList>
    </citation>
    <scope>NUCLEOTIDE SEQUENCE [LARGE SCALE GENOMIC DNA]</scope>
    <source>
        <strain evidence="3">SN15 / ATCC MYA-4574 / FGSC 10173</strain>
    </source>
</reference>
<dbReference type="RefSeq" id="XP_001799247.1">
    <property type="nucleotide sequence ID" value="XM_001799195.1"/>
</dbReference>
<dbReference type="VEuPathDB" id="FungiDB:JI435_434760"/>
<feature type="compositionally biased region" description="Basic and acidic residues" evidence="1">
    <location>
        <begin position="177"/>
        <end position="186"/>
    </location>
</feature>
<dbReference type="AlphaFoldDB" id="Q0UH21"/>
<accession>Q0UH21</accession>
<feature type="compositionally biased region" description="Polar residues" evidence="1">
    <location>
        <begin position="187"/>
        <end position="198"/>
    </location>
</feature>
<protein>
    <submittedName>
        <fullName evidence="2">Uncharacterized protein</fullName>
    </submittedName>
</protein>
<dbReference type="Proteomes" id="UP000001055">
    <property type="component" value="Unassembled WGS sequence"/>
</dbReference>
<name>Q0UH21_PHANO</name>
<dbReference type="KEGG" id="pno:SNOG_08943"/>
<organism evidence="2 3">
    <name type="scientific">Phaeosphaeria nodorum (strain SN15 / ATCC MYA-4574 / FGSC 10173)</name>
    <name type="common">Glume blotch fungus</name>
    <name type="synonym">Parastagonospora nodorum</name>
    <dbReference type="NCBI Taxonomy" id="321614"/>
    <lineage>
        <taxon>Eukaryota</taxon>
        <taxon>Fungi</taxon>
        <taxon>Dikarya</taxon>
        <taxon>Ascomycota</taxon>
        <taxon>Pezizomycotina</taxon>
        <taxon>Dothideomycetes</taxon>
        <taxon>Pleosporomycetidae</taxon>
        <taxon>Pleosporales</taxon>
        <taxon>Pleosporineae</taxon>
        <taxon>Phaeosphaeriaceae</taxon>
        <taxon>Parastagonospora</taxon>
    </lineage>
</organism>
<feature type="region of interest" description="Disordered" evidence="1">
    <location>
        <begin position="110"/>
        <end position="229"/>
    </location>
</feature>